<reference evidence="1" key="2">
    <citation type="submission" date="2020-05" db="UniProtKB">
        <authorList>
            <consortium name="EnsemblMetazoa"/>
        </authorList>
    </citation>
    <scope>IDENTIFICATION</scope>
    <source>
        <strain evidence="1">WRAIR2</strain>
    </source>
</reference>
<name>A0A182NYQ4_9DIPT</name>
<accession>A0A182NYQ4</accession>
<dbReference type="EnsemblMetazoa" id="ADIR014947-RA">
    <property type="protein sequence ID" value="ADIR014947-PA"/>
    <property type="gene ID" value="ADIR014947"/>
</dbReference>
<organism evidence="1 2">
    <name type="scientific">Anopheles dirus</name>
    <dbReference type="NCBI Taxonomy" id="7168"/>
    <lineage>
        <taxon>Eukaryota</taxon>
        <taxon>Metazoa</taxon>
        <taxon>Ecdysozoa</taxon>
        <taxon>Arthropoda</taxon>
        <taxon>Hexapoda</taxon>
        <taxon>Insecta</taxon>
        <taxon>Pterygota</taxon>
        <taxon>Neoptera</taxon>
        <taxon>Endopterygota</taxon>
        <taxon>Diptera</taxon>
        <taxon>Nematocera</taxon>
        <taxon>Culicoidea</taxon>
        <taxon>Culicidae</taxon>
        <taxon>Anophelinae</taxon>
        <taxon>Anopheles</taxon>
    </lineage>
</organism>
<dbReference type="AlphaFoldDB" id="A0A182NYQ4"/>
<evidence type="ECO:0000313" key="1">
    <source>
        <dbReference type="EnsemblMetazoa" id="ADIR014947-PA"/>
    </source>
</evidence>
<sequence length="101" mass="11488">MFIYTFRGCIYMIADVALEGSFFIGLHRFRSVHRLGMPSELGVGIEDHRTTAASLARLPYIVILCIWSRRQYVILFVRCAVEQRNFAYSKALPSVDSVGVL</sequence>
<protein>
    <submittedName>
        <fullName evidence="1">Uncharacterized protein</fullName>
    </submittedName>
</protein>
<proteinExistence type="predicted"/>
<reference evidence="2" key="1">
    <citation type="submission" date="2013-03" db="EMBL/GenBank/DDBJ databases">
        <title>The Genome Sequence of Anopheles dirus WRAIR2.</title>
        <authorList>
            <consortium name="The Broad Institute Genomics Platform"/>
            <person name="Neafsey D.E."/>
            <person name="Walton C."/>
            <person name="Walker B."/>
            <person name="Young S.K."/>
            <person name="Zeng Q."/>
            <person name="Gargeya S."/>
            <person name="Fitzgerald M."/>
            <person name="Haas B."/>
            <person name="Abouelleil A."/>
            <person name="Allen A.W."/>
            <person name="Alvarado L."/>
            <person name="Arachchi H.M."/>
            <person name="Berlin A.M."/>
            <person name="Chapman S.B."/>
            <person name="Gainer-Dewar J."/>
            <person name="Goldberg J."/>
            <person name="Griggs A."/>
            <person name="Gujja S."/>
            <person name="Hansen M."/>
            <person name="Howarth C."/>
            <person name="Imamovic A."/>
            <person name="Ireland A."/>
            <person name="Larimer J."/>
            <person name="McCowan C."/>
            <person name="Murphy C."/>
            <person name="Pearson M."/>
            <person name="Poon T.W."/>
            <person name="Priest M."/>
            <person name="Roberts A."/>
            <person name="Saif S."/>
            <person name="Shea T."/>
            <person name="Sisk P."/>
            <person name="Sykes S."/>
            <person name="Wortman J."/>
            <person name="Nusbaum C."/>
            <person name="Birren B."/>
        </authorList>
    </citation>
    <scope>NUCLEOTIDE SEQUENCE [LARGE SCALE GENOMIC DNA]</scope>
    <source>
        <strain evidence="2">WRAIR2</strain>
    </source>
</reference>
<dbReference type="VEuPathDB" id="VectorBase:ADIR014947"/>
<evidence type="ECO:0000313" key="2">
    <source>
        <dbReference type="Proteomes" id="UP000075884"/>
    </source>
</evidence>
<dbReference type="Proteomes" id="UP000075884">
    <property type="component" value="Unassembled WGS sequence"/>
</dbReference>
<keyword evidence="2" id="KW-1185">Reference proteome</keyword>